<proteinExistence type="predicted"/>
<accession>A0A0E9PXR4</accession>
<feature type="region of interest" description="Disordered" evidence="1">
    <location>
        <begin position="22"/>
        <end position="46"/>
    </location>
</feature>
<reference evidence="2" key="2">
    <citation type="journal article" date="2015" name="Fish Shellfish Immunol.">
        <title>Early steps in the European eel (Anguilla anguilla)-Vibrio vulnificus interaction in the gills: Role of the RtxA13 toxin.</title>
        <authorList>
            <person name="Callol A."/>
            <person name="Pajuelo D."/>
            <person name="Ebbesson L."/>
            <person name="Teles M."/>
            <person name="MacKenzie S."/>
            <person name="Amaro C."/>
        </authorList>
    </citation>
    <scope>NUCLEOTIDE SEQUENCE</scope>
</reference>
<dbReference type="AlphaFoldDB" id="A0A0E9PXR4"/>
<organism evidence="2">
    <name type="scientific">Anguilla anguilla</name>
    <name type="common">European freshwater eel</name>
    <name type="synonym">Muraena anguilla</name>
    <dbReference type="NCBI Taxonomy" id="7936"/>
    <lineage>
        <taxon>Eukaryota</taxon>
        <taxon>Metazoa</taxon>
        <taxon>Chordata</taxon>
        <taxon>Craniata</taxon>
        <taxon>Vertebrata</taxon>
        <taxon>Euteleostomi</taxon>
        <taxon>Actinopterygii</taxon>
        <taxon>Neopterygii</taxon>
        <taxon>Teleostei</taxon>
        <taxon>Anguilliformes</taxon>
        <taxon>Anguillidae</taxon>
        <taxon>Anguilla</taxon>
    </lineage>
</organism>
<protein>
    <submittedName>
        <fullName evidence="2">Uncharacterized protein</fullName>
    </submittedName>
</protein>
<dbReference type="EMBL" id="GBXM01099171">
    <property type="protein sequence ID" value="JAH09406.1"/>
    <property type="molecule type" value="Transcribed_RNA"/>
</dbReference>
<name>A0A0E9PXR4_ANGAN</name>
<evidence type="ECO:0000256" key="1">
    <source>
        <dbReference type="SAM" id="MobiDB-lite"/>
    </source>
</evidence>
<sequence>MIIAKTEMDSPNHAEIRYKNTSQHVKHASATLHDSKKTLQTLQTKS</sequence>
<reference evidence="2" key="1">
    <citation type="submission" date="2014-11" db="EMBL/GenBank/DDBJ databases">
        <authorList>
            <person name="Amaro Gonzalez C."/>
        </authorList>
    </citation>
    <scope>NUCLEOTIDE SEQUENCE</scope>
</reference>
<evidence type="ECO:0000313" key="2">
    <source>
        <dbReference type="EMBL" id="JAH09406.1"/>
    </source>
</evidence>